<comment type="caution">
    <text evidence="2">The sequence shown here is derived from an EMBL/GenBank/DDBJ whole genome shotgun (WGS) entry which is preliminary data.</text>
</comment>
<dbReference type="Proteomes" id="UP000463224">
    <property type="component" value="Unassembled WGS sequence"/>
</dbReference>
<evidence type="ECO:0000313" key="3">
    <source>
        <dbReference type="Proteomes" id="UP000463224"/>
    </source>
</evidence>
<keyword evidence="3" id="KW-1185">Reference proteome</keyword>
<protein>
    <submittedName>
        <fullName evidence="2">Uncharacterized protein</fullName>
    </submittedName>
</protein>
<keyword evidence="1" id="KW-0472">Membrane</keyword>
<gene>
    <name evidence="2" type="ORF">GN330_04535</name>
</gene>
<reference evidence="2 3" key="1">
    <citation type="submission" date="2019-12" db="EMBL/GenBank/DDBJ databases">
        <title>Nitratireductor arenosus sp. nov., Isolated from sea sand, Jeju island, South Korea.</title>
        <authorList>
            <person name="Kim W."/>
        </authorList>
    </citation>
    <scope>NUCLEOTIDE SEQUENCE [LARGE SCALE GENOMIC DNA]</scope>
    <source>
        <strain evidence="2 3">CAU 1489</strain>
    </source>
</reference>
<feature type="transmembrane region" description="Helical" evidence="1">
    <location>
        <begin position="12"/>
        <end position="35"/>
    </location>
</feature>
<sequence>MTALRGRPPQPAASQSAIAAVLTSSQFFVFLTAIWRMFGAFAHDGQQAGKQS</sequence>
<proteinExistence type="predicted"/>
<evidence type="ECO:0000313" key="2">
    <source>
        <dbReference type="EMBL" id="MVA96514.1"/>
    </source>
</evidence>
<keyword evidence="1" id="KW-0812">Transmembrane</keyword>
<keyword evidence="1" id="KW-1133">Transmembrane helix</keyword>
<dbReference type="RefSeq" id="WP_156711446.1">
    <property type="nucleotide sequence ID" value="NZ_WPHG01000001.1"/>
</dbReference>
<organism evidence="2 3">
    <name type="scientific">Nitratireductor arenosus</name>
    <dbReference type="NCBI Taxonomy" id="2682096"/>
    <lineage>
        <taxon>Bacteria</taxon>
        <taxon>Pseudomonadati</taxon>
        <taxon>Pseudomonadota</taxon>
        <taxon>Alphaproteobacteria</taxon>
        <taxon>Hyphomicrobiales</taxon>
        <taxon>Phyllobacteriaceae</taxon>
        <taxon>Nitratireductor</taxon>
    </lineage>
</organism>
<dbReference type="EMBL" id="WPHG01000001">
    <property type="protein sequence ID" value="MVA96514.1"/>
    <property type="molecule type" value="Genomic_DNA"/>
</dbReference>
<accession>A0A844QD07</accession>
<evidence type="ECO:0000256" key="1">
    <source>
        <dbReference type="SAM" id="Phobius"/>
    </source>
</evidence>
<dbReference type="AlphaFoldDB" id="A0A844QD07"/>
<name>A0A844QD07_9HYPH</name>